<dbReference type="Proteomes" id="UP000622648">
    <property type="component" value="Unassembled WGS sequence"/>
</dbReference>
<reference evidence="8" key="2">
    <citation type="journal article" date="2019" name="Int. J. Syst. Evol. Microbiol.">
        <title>The Global Catalogue of Microorganisms (GCM) 10K type strain sequencing project: providing services to taxonomists for standard genome sequencing and annotation.</title>
        <authorList>
            <consortium name="The Broad Institute Genomics Platform"/>
            <consortium name="The Broad Institute Genome Sequencing Center for Infectious Disease"/>
            <person name="Wu L."/>
            <person name="Ma J."/>
        </authorList>
    </citation>
    <scope>NUCLEOTIDE SEQUENCE [LARGE SCALE GENOMIC DNA]</scope>
    <source>
        <strain evidence="8">CGMCC 1.15644</strain>
    </source>
</reference>
<sequence length="302" mass="32955">MADIKYFEVIIIGGSYAGLSAAMALGRSLRKVLIIDSGLPCNRQTPYSHNFITHDGEKPSEISEKAKAEVLKYQTVSFLKDIAIGAEKVDEGFKIITQSGIEFYAKKIIFATGIKDTMLDIKGFAECWGISVIHCPYCHGYEFRGKVTGILANGARAFHLASMVNNLTDQVTLLTNGKPDFKDEQILKLKQHGIQIIETAITAIEHQDGIIQQVIFADGTSRRFEALYAALPFTQHSNLPVSLGCELTEHGYIKVGPFQETNIDGIYACGDNTNMMRSVALAVSTGGIAGAVINGKLVEENF</sequence>
<protein>
    <submittedName>
        <fullName evidence="6">Thioredoxin reductase</fullName>
    </submittedName>
</protein>
<reference evidence="5" key="1">
    <citation type="journal article" date="2014" name="Int. J. Syst. Evol. Microbiol.">
        <title>Complete genome of a new Firmicutes species belonging to the dominant human colonic microbiota ('Ruminococcus bicirculans') reveals two chromosomes and a selective capacity to utilize plant glucans.</title>
        <authorList>
            <consortium name="NISC Comparative Sequencing Program"/>
            <person name="Wegmann U."/>
            <person name="Louis P."/>
            <person name="Goesmann A."/>
            <person name="Henrissat B."/>
            <person name="Duncan S.H."/>
            <person name="Flint H.J."/>
        </authorList>
    </citation>
    <scope>NUCLEOTIDE SEQUENCE</scope>
    <source>
        <strain evidence="5">CGMCC 1.15644</strain>
    </source>
</reference>
<dbReference type="OrthoDB" id="9806179at2"/>
<dbReference type="Proteomes" id="UP000295684">
    <property type="component" value="Unassembled WGS sequence"/>
</dbReference>
<keyword evidence="8" id="KW-1185">Reference proteome</keyword>
<gene>
    <name evidence="6" type="ORF">EV200_104410</name>
    <name evidence="5" type="ORF">GCM10011413_10140</name>
</gene>
<reference evidence="6 7" key="3">
    <citation type="submission" date="2019-03" db="EMBL/GenBank/DDBJ databases">
        <title>Genomic Encyclopedia of Type Strains, Phase IV (KMG-IV): sequencing the most valuable type-strain genomes for metagenomic binning, comparative biology and taxonomic classification.</title>
        <authorList>
            <person name="Goeker M."/>
        </authorList>
    </citation>
    <scope>NUCLEOTIDE SEQUENCE [LARGE SCALE GENOMIC DNA]</scope>
    <source>
        <strain evidence="6 7">DSM 103236</strain>
    </source>
</reference>
<keyword evidence="3" id="KW-0472">Membrane</keyword>
<dbReference type="EMBL" id="BMJO01000002">
    <property type="protein sequence ID" value="GGE45960.1"/>
    <property type="molecule type" value="Genomic_DNA"/>
</dbReference>
<evidence type="ECO:0000313" key="5">
    <source>
        <dbReference type="EMBL" id="GGE45960.1"/>
    </source>
</evidence>
<evidence type="ECO:0000256" key="2">
    <source>
        <dbReference type="ARBA" id="ARBA00023002"/>
    </source>
</evidence>
<dbReference type="InterPro" id="IPR050097">
    <property type="entry name" value="Ferredoxin-NADP_redctase_2"/>
</dbReference>
<feature type="domain" description="FAD/NAD(P)-binding" evidence="4">
    <location>
        <begin position="8"/>
        <end position="286"/>
    </location>
</feature>
<keyword evidence="3" id="KW-0812">Transmembrane</keyword>
<dbReference type="AlphaFoldDB" id="A0A4R2HD56"/>
<evidence type="ECO:0000259" key="4">
    <source>
        <dbReference type="Pfam" id="PF07992"/>
    </source>
</evidence>
<keyword evidence="3" id="KW-1133">Transmembrane helix</keyword>
<dbReference type="InterPro" id="IPR023753">
    <property type="entry name" value="FAD/NAD-binding_dom"/>
</dbReference>
<evidence type="ECO:0000313" key="6">
    <source>
        <dbReference type="EMBL" id="TCO25372.1"/>
    </source>
</evidence>
<dbReference type="PRINTS" id="PR00469">
    <property type="entry name" value="PNDRDTASEII"/>
</dbReference>
<evidence type="ECO:0000256" key="3">
    <source>
        <dbReference type="SAM" id="Phobius"/>
    </source>
</evidence>
<evidence type="ECO:0000313" key="7">
    <source>
        <dbReference type="Proteomes" id="UP000295684"/>
    </source>
</evidence>
<dbReference type="Gene3D" id="3.50.50.60">
    <property type="entry name" value="FAD/NAD(P)-binding domain"/>
    <property type="match status" value="2"/>
</dbReference>
<dbReference type="Pfam" id="PF07992">
    <property type="entry name" value="Pyr_redox_2"/>
    <property type="match status" value="1"/>
</dbReference>
<dbReference type="GO" id="GO:0016491">
    <property type="term" value="F:oxidoreductase activity"/>
    <property type="evidence" value="ECO:0007669"/>
    <property type="project" value="UniProtKB-KW"/>
</dbReference>
<evidence type="ECO:0000256" key="1">
    <source>
        <dbReference type="ARBA" id="ARBA00022630"/>
    </source>
</evidence>
<proteinExistence type="predicted"/>
<comment type="caution">
    <text evidence="6">The sequence shown here is derived from an EMBL/GenBank/DDBJ whole genome shotgun (WGS) entry which is preliminary data.</text>
</comment>
<dbReference type="PRINTS" id="PR00368">
    <property type="entry name" value="FADPNR"/>
</dbReference>
<feature type="transmembrane region" description="Helical" evidence="3">
    <location>
        <begin position="6"/>
        <end position="25"/>
    </location>
</feature>
<name>A0A4R2HD56_9SPHI</name>
<accession>A0A4R2HD56</accession>
<dbReference type="SUPFAM" id="SSF51905">
    <property type="entry name" value="FAD/NAD(P)-binding domain"/>
    <property type="match status" value="1"/>
</dbReference>
<dbReference type="InterPro" id="IPR036188">
    <property type="entry name" value="FAD/NAD-bd_sf"/>
</dbReference>
<dbReference type="PANTHER" id="PTHR48105">
    <property type="entry name" value="THIOREDOXIN REDUCTASE 1-RELATED-RELATED"/>
    <property type="match status" value="1"/>
</dbReference>
<organism evidence="6 7">
    <name type="scientific">Pedobacter psychrotolerans</name>
    <dbReference type="NCBI Taxonomy" id="1843235"/>
    <lineage>
        <taxon>Bacteria</taxon>
        <taxon>Pseudomonadati</taxon>
        <taxon>Bacteroidota</taxon>
        <taxon>Sphingobacteriia</taxon>
        <taxon>Sphingobacteriales</taxon>
        <taxon>Sphingobacteriaceae</taxon>
        <taxon>Pedobacter</taxon>
    </lineage>
</organism>
<keyword evidence="2" id="KW-0560">Oxidoreductase</keyword>
<dbReference type="RefSeq" id="WP_132533047.1">
    <property type="nucleotide sequence ID" value="NZ_BMJO01000002.1"/>
</dbReference>
<evidence type="ECO:0000313" key="8">
    <source>
        <dbReference type="Proteomes" id="UP000622648"/>
    </source>
</evidence>
<dbReference type="EMBL" id="SLWO01000004">
    <property type="protein sequence ID" value="TCO25372.1"/>
    <property type="molecule type" value="Genomic_DNA"/>
</dbReference>
<keyword evidence="1" id="KW-0285">Flavoprotein</keyword>
<reference evidence="5" key="4">
    <citation type="submission" date="2024-05" db="EMBL/GenBank/DDBJ databases">
        <authorList>
            <person name="Sun Q."/>
            <person name="Zhou Y."/>
        </authorList>
    </citation>
    <scope>NUCLEOTIDE SEQUENCE</scope>
    <source>
        <strain evidence="5">CGMCC 1.15644</strain>
    </source>
</reference>